<proteinExistence type="inferred from homology"/>
<sequence>MTEDSSSTLLKEIVSTFLNALGYCSPAARSETMDLSDTETFKSLHAEFSAYNDGDRWYQAMCLEATALAELPYPAHPAEIRLHIARYTWYLLFMDDLGHKIPAGLRSFQRSVLAHGDSEATPLDGFHENLRSMYRFWDTIPANCITVSGFDFITGRIMEDELAVNPMKPSRIAISWPNFLRVKTGGAAAYAFFIFTKDHNPEISTYIHMIEDIRFFLDYVNDLLSFYKEAIEGETDNYIHARAKVTGKTVPETLRDVADEVLAAHSRITEALEITGASTPWNFFAKGVLDFHFSLKRYRLSDLGF</sequence>
<dbReference type="EMBL" id="NHYE01000982">
    <property type="protein sequence ID" value="PPR00843.1"/>
    <property type="molecule type" value="Genomic_DNA"/>
</dbReference>
<reference evidence="3 4" key="1">
    <citation type="journal article" date="2018" name="Evol. Lett.">
        <title>Horizontal gene cluster transfer increased hallucinogenic mushroom diversity.</title>
        <authorList>
            <person name="Reynolds H.T."/>
            <person name="Vijayakumar V."/>
            <person name="Gluck-Thaler E."/>
            <person name="Korotkin H.B."/>
            <person name="Matheny P.B."/>
            <person name="Slot J.C."/>
        </authorList>
    </citation>
    <scope>NUCLEOTIDE SEQUENCE [LARGE SCALE GENOMIC DNA]</scope>
    <source>
        <strain evidence="3 4">SRW20</strain>
    </source>
</reference>
<dbReference type="Pfam" id="PF06330">
    <property type="entry name" value="TRI5"/>
    <property type="match status" value="1"/>
</dbReference>
<dbReference type="InterPro" id="IPR024652">
    <property type="entry name" value="Trichodiene_synth"/>
</dbReference>
<comment type="similarity">
    <text evidence="1">Belongs to the trichodiene synthase family.</text>
</comment>
<name>A0A409YCW8_9AGAR</name>
<evidence type="ECO:0008006" key="5">
    <source>
        <dbReference type="Google" id="ProtNLM"/>
    </source>
</evidence>
<evidence type="ECO:0000256" key="2">
    <source>
        <dbReference type="ARBA" id="ARBA00023239"/>
    </source>
</evidence>
<protein>
    <recommendedName>
        <fullName evidence="5">Terpene synthase</fullName>
    </recommendedName>
</protein>
<dbReference type="SFLD" id="SFLDS00005">
    <property type="entry name" value="Isoprenoid_Synthase_Type_I"/>
    <property type="match status" value="1"/>
</dbReference>
<dbReference type="SFLD" id="SFLDG01021">
    <property type="entry name" value="Trichodiene_Synthase_Like"/>
    <property type="match status" value="1"/>
</dbReference>
<accession>A0A409YCW8</accession>
<dbReference type="GO" id="GO:0016838">
    <property type="term" value="F:carbon-oxygen lyase activity, acting on phosphates"/>
    <property type="evidence" value="ECO:0007669"/>
    <property type="project" value="InterPro"/>
</dbReference>
<dbReference type="SUPFAM" id="SSF48576">
    <property type="entry name" value="Terpenoid synthases"/>
    <property type="match status" value="1"/>
</dbReference>
<dbReference type="OrthoDB" id="2998174at2759"/>
<dbReference type="Proteomes" id="UP000284706">
    <property type="component" value="Unassembled WGS sequence"/>
</dbReference>
<dbReference type="Gene3D" id="1.10.600.10">
    <property type="entry name" value="Farnesyl Diphosphate Synthase"/>
    <property type="match status" value="1"/>
</dbReference>
<dbReference type="AlphaFoldDB" id="A0A409YCW8"/>
<dbReference type="InParanoid" id="A0A409YCW8"/>
<evidence type="ECO:0000313" key="4">
    <source>
        <dbReference type="Proteomes" id="UP000284706"/>
    </source>
</evidence>
<gene>
    <name evidence="3" type="ORF">CVT26_012478</name>
</gene>
<dbReference type="STRING" id="231916.A0A409YCW8"/>
<evidence type="ECO:0000313" key="3">
    <source>
        <dbReference type="EMBL" id="PPR00843.1"/>
    </source>
</evidence>
<comment type="caution">
    <text evidence="3">The sequence shown here is derived from an EMBL/GenBank/DDBJ whole genome shotgun (WGS) entry which is preliminary data.</text>
</comment>
<dbReference type="InterPro" id="IPR008949">
    <property type="entry name" value="Isoprenoid_synthase_dom_sf"/>
</dbReference>
<organism evidence="3 4">
    <name type="scientific">Gymnopilus dilepis</name>
    <dbReference type="NCBI Taxonomy" id="231916"/>
    <lineage>
        <taxon>Eukaryota</taxon>
        <taxon>Fungi</taxon>
        <taxon>Dikarya</taxon>
        <taxon>Basidiomycota</taxon>
        <taxon>Agaricomycotina</taxon>
        <taxon>Agaricomycetes</taxon>
        <taxon>Agaricomycetidae</taxon>
        <taxon>Agaricales</taxon>
        <taxon>Agaricineae</taxon>
        <taxon>Hymenogastraceae</taxon>
        <taxon>Gymnopilus</taxon>
    </lineage>
</organism>
<evidence type="ECO:0000256" key="1">
    <source>
        <dbReference type="ARBA" id="ARBA00007946"/>
    </source>
</evidence>
<keyword evidence="4" id="KW-1185">Reference proteome</keyword>
<keyword evidence="2" id="KW-0456">Lyase</keyword>